<dbReference type="EMBL" id="RBWW01000001">
    <property type="protein sequence ID" value="RKS84084.1"/>
    <property type="molecule type" value="Genomic_DNA"/>
</dbReference>
<gene>
    <name evidence="2" type="ORF">BDK61_3484</name>
</gene>
<keyword evidence="1" id="KW-0472">Membrane</keyword>
<keyword evidence="1" id="KW-1133">Transmembrane helix</keyword>
<proteinExistence type="predicted"/>
<sequence length="58" mass="6168">MPDLTWVQLGALIWFCVTLAVTDGAALSRLGIAWLAKRLGLRPAEIVRFEAAAGGGDE</sequence>
<dbReference type="GeneID" id="43419716"/>
<comment type="caution">
    <text evidence="2">The sequence shown here is derived from an EMBL/GenBank/DDBJ whole genome shotgun (WGS) entry which is preliminary data.</text>
</comment>
<protein>
    <submittedName>
        <fullName evidence="2">Uncharacterized protein</fullName>
    </submittedName>
</protein>
<keyword evidence="3" id="KW-1185">Reference proteome</keyword>
<name>A0A495RAL1_9EURY</name>
<dbReference type="RefSeq" id="WP_155120721.1">
    <property type="nucleotide sequence ID" value="NZ_RBWW01000001.1"/>
</dbReference>
<evidence type="ECO:0000313" key="3">
    <source>
        <dbReference type="Proteomes" id="UP000268233"/>
    </source>
</evidence>
<dbReference type="AlphaFoldDB" id="A0A495RAL1"/>
<dbReference type="Proteomes" id="UP000268233">
    <property type="component" value="Unassembled WGS sequence"/>
</dbReference>
<feature type="transmembrane region" description="Helical" evidence="1">
    <location>
        <begin position="12"/>
        <end position="36"/>
    </location>
</feature>
<accession>A0A495RAL1</accession>
<evidence type="ECO:0000256" key="1">
    <source>
        <dbReference type="SAM" id="Phobius"/>
    </source>
</evidence>
<organism evidence="2 3">
    <name type="scientific">Haloarcula quadrata</name>
    <dbReference type="NCBI Taxonomy" id="182779"/>
    <lineage>
        <taxon>Archaea</taxon>
        <taxon>Methanobacteriati</taxon>
        <taxon>Methanobacteriota</taxon>
        <taxon>Stenosarchaea group</taxon>
        <taxon>Halobacteria</taxon>
        <taxon>Halobacteriales</taxon>
        <taxon>Haloarculaceae</taxon>
        <taxon>Haloarcula</taxon>
    </lineage>
</organism>
<keyword evidence="1" id="KW-0812">Transmembrane</keyword>
<reference evidence="2 3" key="1">
    <citation type="submission" date="2018-10" db="EMBL/GenBank/DDBJ databases">
        <title>Genomic Encyclopedia of Archaeal and Bacterial Type Strains, Phase II (KMG-II): from individual species to whole genera.</title>
        <authorList>
            <person name="Goeker M."/>
        </authorList>
    </citation>
    <scope>NUCLEOTIDE SEQUENCE [LARGE SCALE GENOMIC DNA]</scope>
    <source>
        <strain evidence="2 3">DSM 11927</strain>
    </source>
</reference>
<evidence type="ECO:0000313" key="2">
    <source>
        <dbReference type="EMBL" id="RKS84084.1"/>
    </source>
</evidence>